<dbReference type="GeneID" id="84593767"/>
<protein>
    <submittedName>
        <fullName evidence="2">Uncharacterized protein</fullName>
    </submittedName>
</protein>
<evidence type="ECO:0000256" key="1">
    <source>
        <dbReference type="SAM" id="MobiDB-lite"/>
    </source>
</evidence>
<proteinExistence type="predicted"/>
<dbReference type="VEuPathDB" id="FungiDB:An18g06330"/>
<reference evidence="2" key="1">
    <citation type="submission" date="2025-02" db="EMBL/GenBank/DDBJ databases">
        <authorList>
            <consortium name="NCBI Genome Project"/>
        </authorList>
    </citation>
    <scope>NUCLEOTIDE SEQUENCE</scope>
</reference>
<dbReference type="KEGG" id="ang:An18g06330"/>
<name>A0AAJ8BU53_ASPNG</name>
<sequence>MGDCAYSSSALTCALQMLFNLQLERKKPKRTFSFCFWAWTSALVLGGGMCLDYLRLPWGKSAEIEYACLRWSCAELKWGGGKRSQVDGDVGEKEWKLVVGSEVWKARNRKNSEKERAEKVSGSIATSYKQKARSLRGNLYSDGIETINPGLDDDRCWAIPIKQQPSQPASQQTSKQAK</sequence>
<accession>A0AAJ8BU53</accession>
<evidence type="ECO:0000313" key="2">
    <source>
        <dbReference type="RefSeq" id="XP_059602998.1"/>
    </source>
</evidence>
<organism evidence="2">
    <name type="scientific">Aspergillus niger</name>
    <dbReference type="NCBI Taxonomy" id="5061"/>
    <lineage>
        <taxon>Eukaryota</taxon>
        <taxon>Fungi</taxon>
        <taxon>Dikarya</taxon>
        <taxon>Ascomycota</taxon>
        <taxon>Pezizomycotina</taxon>
        <taxon>Eurotiomycetes</taxon>
        <taxon>Eurotiomycetidae</taxon>
        <taxon>Eurotiales</taxon>
        <taxon>Aspergillaceae</taxon>
        <taxon>Aspergillus</taxon>
        <taxon>Aspergillus subgen. Circumdati</taxon>
    </lineage>
</organism>
<reference evidence="2" key="2">
    <citation type="submission" date="2025-08" db="UniProtKB">
        <authorList>
            <consortium name="RefSeq"/>
        </authorList>
    </citation>
    <scope>IDENTIFICATION</scope>
</reference>
<dbReference type="RefSeq" id="XP_059602998.1">
    <property type="nucleotide sequence ID" value="XM_059745881.1"/>
</dbReference>
<gene>
    <name evidence="2" type="ORF">An18g06330</name>
</gene>
<feature type="region of interest" description="Disordered" evidence="1">
    <location>
        <begin position="159"/>
        <end position="178"/>
    </location>
</feature>
<dbReference type="AlphaFoldDB" id="A0AAJ8BU53"/>